<proteinExistence type="predicted"/>
<sequence>MSKLYDTNRKFNNTKKQRWETLTANIVNKENIQINNKIVATKTIKKCTTAISFEKKKPLPQRTITKYFKMTNIKKYQNLQLYDSKGNVREFLCYDDKELKIPPAYNQIISHSMDNDCQSDNEQVESAVRQLTYFLESTLNQYKQHSL</sequence>
<dbReference type="OrthoDB" id="290302at2759"/>
<keyword evidence="2" id="KW-1185">Reference proteome</keyword>
<dbReference type="Proteomes" id="UP000692954">
    <property type="component" value="Unassembled WGS sequence"/>
</dbReference>
<protein>
    <submittedName>
        <fullName evidence="1">Uncharacterized protein</fullName>
    </submittedName>
</protein>
<comment type="caution">
    <text evidence="1">The sequence shown here is derived from an EMBL/GenBank/DDBJ whole genome shotgun (WGS) entry which is preliminary data.</text>
</comment>
<organism evidence="1 2">
    <name type="scientific">Paramecium sonneborni</name>
    <dbReference type="NCBI Taxonomy" id="65129"/>
    <lineage>
        <taxon>Eukaryota</taxon>
        <taxon>Sar</taxon>
        <taxon>Alveolata</taxon>
        <taxon>Ciliophora</taxon>
        <taxon>Intramacronucleata</taxon>
        <taxon>Oligohymenophorea</taxon>
        <taxon>Peniculida</taxon>
        <taxon>Parameciidae</taxon>
        <taxon>Paramecium</taxon>
    </lineage>
</organism>
<reference evidence="1" key="1">
    <citation type="submission" date="2021-01" db="EMBL/GenBank/DDBJ databases">
        <authorList>
            <consortium name="Genoscope - CEA"/>
            <person name="William W."/>
        </authorList>
    </citation>
    <scope>NUCLEOTIDE SEQUENCE</scope>
</reference>
<accession>A0A8S1M7P6</accession>
<dbReference type="EMBL" id="CAJJDN010000029">
    <property type="protein sequence ID" value="CAD8072636.1"/>
    <property type="molecule type" value="Genomic_DNA"/>
</dbReference>
<evidence type="ECO:0000313" key="2">
    <source>
        <dbReference type="Proteomes" id="UP000692954"/>
    </source>
</evidence>
<name>A0A8S1M7P6_9CILI</name>
<gene>
    <name evidence="1" type="ORF">PSON_ATCC_30995.1.T0290265</name>
</gene>
<evidence type="ECO:0000313" key="1">
    <source>
        <dbReference type="EMBL" id="CAD8072636.1"/>
    </source>
</evidence>
<dbReference type="AlphaFoldDB" id="A0A8S1M7P6"/>